<comment type="caution">
    <text evidence="1">The sequence shown here is derived from an EMBL/GenBank/DDBJ whole genome shotgun (WGS) entry which is preliminary data.</text>
</comment>
<reference evidence="1 2" key="1">
    <citation type="submission" date="2018-04" db="EMBL/GenBank/DDBJ databases">
        <title>Pedobacter chongqingensis sp. nov., isolated from a rottenly hemp rope.</title>
        <authorList>
            <person name="Cai Y."/>
        </authorList>
    </citation>
    <scope>NUCLEOTIDE SEQUENCE [LARGE SCALE GENOMIC DNA]</scope>
    <source>
        <strain evidence="1 2">FJ4-8</strain>
    </source>
</reference>
<gene>
    <name evidence="1" type="ORF">DDR33_07250</name>
</gene>
<keyword evidence="2" id="KW-1185">Reference proteome</keyword>
<protein>
    <submittedName>
        <fullName evidence="1">Uncharacterized protein</fullName>
    </submittedName>
</protein>
<name>A0A2U2PIE1_9SPHI</name>
<sequence>MSYFNYDKKQIAFRAKLSLFSRIVAFPGGKFEFVFSHVVVVNKKIPCPWPVVSFGLAPDWLRICNAFPTLSERFPYAFRSGIVEAKA</sequence>
<proteinExistence type="predicted"/>
<evidence type="ECO:0000313" key="1">
    <source>
        <dbReference type="EMBL" id="PWG81177.1"/>
    </source>
</evidence>
<dbReference type="AlphaFoldDB" id="A0A2U2PIE1"/>
<dbReference type="Proteomes" id="UP000245647">
    <property type="component" value="Unassembled WGS sequence"/>
</dbReference>
<dbReference type="EMBL" id="QEAS01000005">
    <property type="protein sequence ID" value="PWG81177.1"/>
    <property type="molecule type" value="Genomic_DNA"/>
</dbReference>
<organism evidence="1 2">
    <name type="scientific">Pararcticibacter amylolyticus</name>
    <dbReference type="NCBI Taxonomy" id="2173175"/>
    <lineage>
        <taxon>Bacteria</taxon>
        <taxon>Pseudomonadati</taxon>
        <taxon>Bacteroidota</taxon>
        <taxon>Sphingobacteriia</taxon>
        <taxon>Sphingobacteriales</taxon>
        <taxon>Sphingobacteriaceae</taxon>
        <taxon>Pararcticibacter</taxon>
    </lineage>
</organism>
<evidence type="ECO:0000313" key="2">
    <source>
        <dbReference type="Proteomes" id="UP000245647"/>
    </source>
</evidence>
<accession>A0A2U2PIE1</accession>